<feature type="compositionally biased region" description="Basic and acidic residues" evidence="1">
    <location>
        <begin position="114"/>
        <end position="133"/>
    </location>
</feature>
<feature type="compositionally biased region" description="Basic and acidic residues" evidence="1">
    <location>
        <begin position="550"/>
        <end position="562"/>
    </location>
</feature>
<organism evidence="3 4">
    <name type="scientific">Sutterella megalosphaeroides</name>
    <dbReference type="NCBI Taxonomy" id="2494234"/>
    <lineage>
        <taxon>Bacteria</taxon>
        <taxon>Pseudomonadati</taxon>
        <taxon>Pseudomonadota</taxon>
        <taxon>Betaproteobacteria</taxon>
        <taxon>Burkholderiales</taxon>
        <taxon>Sutterellaceae</taxon>
        <taxon>Sutterella</taxon>
    </lineage>
</organism>
<protein>
    <submittedName>
        <fullName evidence="3">Uncharacterized protein</fullName>
    </submittedName>
</protein>
<keyword evidence="2" id="KW-0812">Transmembrane</keyword>
<feature type="region of interest" description="Disordered" evidence="1">
    <location>
        <begin position="550"/>
        <end position="570"/>
    </location>
</feature>
<feature type="transmembrane region" description="Helical" evidence="2">
    <location>
        <begin position="69"/>
        <end position="90"/>
    </location>
</feature>
<accession>A0A2Z6IAS2</accession>
<name>A0A2Z6IAS2_9BURK</name>
<evidence type="ECO:0000256" key="1">
    <source>
        <dbReference type="SAM" id="MobiDB-lite"/>
    </source>
</evidence>
<feature type="region of interest" description="Disordered" evidence="1">
    <location>
        <begin position="105"/>
        <end position="143"/>
    </location>
</feature>
<proteinExistence type="predicted"/>
<dbReference type="OrthoDB" id="9157667at2"/>
<dbReference type="Proteomes" id="UP000271003">
    <property type="component" value="Chromosome"/>
</dbReference>
<evidence type="ECO:0000313" key="4">
    <source>
        <dbReference type="Proteomes" id="UP000271003"/>
    </source>
</evidence>
<dbReference type="KEGG" id="sutt:SUTMEG_13750"/>
<reference evidence="3 4" key="1">
    <citation type="journal article" date="2018" name="Int. J. Syst. Evol. Microbiol.">
        <title>Mesosutterella multiformis gen. nov., sp. nov., a member of the family Sutterellaceae and Sutterella megalosphaeroides sp. nov., isolated from human faeces.</title>
        <authorList>
            <person name="Sakamoto M."/>
            <person name="Ikeyama N."/>
            <person name="Kunihiro T."/>
            <person name="Iino T."/>
            <person name="Yuki M."/>
            <person name="Ohkuma M."/>
        </authorList>
    </citation>
    <scope>NUCLEOTIDE SEQUENCE [LARGE SCALE GENOMIC DNA]</scope>
    <source>
        <strain evidence="3 4">6FBBBH3</strain>
    </source>
</reference>
<evidence type="ECO:0000313" key="3">
    <source>
        <dbReference type="EMBL" id="BBF23484.1"/>
    </source>
</evidence>
<keyword evidence="2" id="KW-1133">Transmembrane helix</keyword>
<dbReference type="RefSeq" id="WP_120177087.1">
    <property type="nucleotide sequence ID" value="NZ_AP018786.1"/>
</dbReference>
<keyword evidence="4" id="KW-1185">Reference proteome</keyword>
<evidence type="ECO:0000256" key="2">
    <source>
        <dbReference type="SAM" id="Phobius"/>
    </source>
</evidence>
<dbReference type="AlphaFoldDB" id="A0A2Z6IAS2"/>
<keyword evidence="2" id="KW-0472">Membrane</keyword>
<dbReference type="EMBL" id="AP018786">
    <property type="protein sequence ID" value="BBF23484.1"/>
    <property type="molecule type" value="Genomic_DNA"/>
</dbReference>
<gene>
    <name evidence="3" type="ORF">SUTMEG_13750</name>
</gene>
<sequence>MTRRYTTAEVETEDATQPMRAPVLETIPVADASATRSAHSSHTTWDPEFEADLAPFRRASLRRKRLSRALDLLAGASLLALFGMLLAGMIRPGLILNDPEEANRAEAQAQARQKAQETKETDATRDADTKTPEGNRTSTAPEGRLVPLNVVPSILPAWVPEVRAAMSASDAVTAANGTEVPDANDVIGGSSTSEMLGGFGSGDLTLVEDQTKLYQGGYGSLFNPATDRVVVCRNENDPECLAIQELDHGFPERPDIDDSVLDDKNDAVHDQVVEVPGIGSTEDCTQFVVTTDPVKTTETCRPGGWYVTNDCTSGWHVTAGESWTRWTCTNSLAFATTLACRIPASLETTPETTERCYFDANALAPVSTVKETTTATATGVWPATCRATQIVEENLTCENVLTVTVTPDSCSLGEKATSTTTGDSSLFDDGCPGADTATITTTCAKPSLFGKSFMLKLNGGYPETKITGTTSREIADTASPCRAKVTVAEHSCNGTDCLVRATIDVYYRSGTTNDWKGTISLRHPYRGYDENAGSSTSDAWENGCAALEGKKSAEAHEAHEATETTEGAAR</sequence>